<keyword evidence="4" id="KW-1133">Transmembrane helix</keyword>
<feature type="domain" description="EamA" evidence="5">
    <location>
        <begin position="2"/>
        <end position="72"/>
    </location>
</feature>
<evidence type="ECO:0000256" key="1">
    <source>
        <dbReference type="ARBA" id="ARBA00004127"/>
    </source>
</evidence>
<sequence length="98" mass="10547">MALAYLILFGSVLAFTSFEIALRLLPASIVLTYTYVNPTIALFLGWALLGEPIGIWNAIGAALILLSAAGVFRANRTSSTPRHSAPPHEETPRQPLDV</sequence>
<dbReference type="EMBL" id="FPBV01000034">
    <property type="protein sequence ID" value="SFV07082.1"/>
    <property type="molecule type" value="Genomic_DNA"/>
</dbReference>
<protein>
    <submittedName>
        <fullName evidence="6">EamA-like transporter family protein</fullName>
    </submittedName>
</protein>
<organism evidence="6 7">
    <name type="scientific">Alicyclobacillus macrosporangiidus</name>
    <dbReference type="NCBI Taxonomy" id="392015"/>
    <lineage>
        <taxon>Bacteria</taxon>
        <taxon>Bacillati</taxon>
        <taxon>Bacillota</taxon>
        <taxon>Bacilli</taxon>
        <taxon>Bacillales</taxon>
        <taxon>Alicyclobacillaceae</taxon>
        <taxon>Alicyclobacillus</taxon>
    </lineage>
</organism>
<evidence type="ECO:0000313" key="7">
    <source>
        <dbReference type="Proteomes" id="UP000183508"/>
    </source>
</evidence>
<dbReference type="InterPro" id="IPR000620">
    <property type="entry name" value="EamA_dom"/>
</dbReference>
<reference evidence="7" key="1">
    <citation type="submission" date="2016-10" db="EMBL/GenBank/DDBJ databases">
        <authorList>
            <person name="Varghese N."/>
        </authorList>
    </citation>
    <scope>NUCLEOTIDE SEQUENCE [LARGE SCALE GENOMIC DNA]</scope>
    <source>
        <strain evidence="7">DSM 17980</strain>
    </source>
</reference>
<keyword evidence="7" id="KW-1185">Reference proteome</keyword>
<gene>
    <name evidence="6" type="ORF">SAMN05421543_1342</name>
</gene>
<evidence type="ECO:0000256" key="4">
    <source>
        <dbReference type="SAM" id="Phobius"/>
    </source>
</evidence>
<dbReference type="SUPFAM" id="SSF103481">
    <property type="entry name" value="Multidrug resistance efflux transporter EmrE"/>
    <property type="match status" value="1"/>
</dbReference>
<feature type="region of interest" description="Disordered" evidence="3">
    <location>
        <begin position="77"/>
        <end position="98"/>
    </location>
</feature>
<dbReference type="InterPro" id="IPR037185">
    <property type="entry name" value="EmrE-like"/>
</dbReference>
<feature type="transmembrane region" description="Helical" evidence="4">
    <location>
        <begin position="6"/>
        <end position="25"/>
    </location>
</feature>
<evidence type="ECO:0000256" key="3">
    <source>
        <dbReference type="SAM" id="MobiDB-lite"/>
    </source>
</evidence>
<keyword evidence="4" id="KW-0812">Transmembrane</keyword>
<comment type="similarity">
    <text evidence="2">Belongs to the EamA transporter family.</text>
</comment>
<dbReference type="STRING" id="392015.SAMN05421543_1342"/>
<evidence type="ECO:0000256" key="2">
    <source>
        <dbReference type="ARBA" id="ARBA00007362"/>
    </source>
</evidence>
<dbReference type="Gene3D" id="1.10.3730.20">
    <property type="match status" value="1"/>
</dbReference>
<evidence type="ECO:0000259" key="5">
    <source>
        <dbReference type="Pfam" id="PF00892"/>
    </source>
</evidence>
<name>A0A1I7LBI2_9BACL</name>
<comment type="subcellular location">
    <subcellularLocation>
        <location evidence="1">Endomembrane system</location>
        <topology evidence="1">Multi-pass membrane protein</topology>
    </subcellularLocation>
</comment>
<feature type="transmembrane region" description="Helical" evidence="4">
    <location>
        <begin position="55"/>
        <end position="74"/>
    </location>
</feature>
<accession>A0A1I7LBI2</accession>
<evidence type="ECO:0000313" key="6">
    <source>
        <dbReference type="EMBL" id="SFV07082.1"/>
    </source>
</evidence>
<feature type="transmembrane region" description="Helical" evidence="4">
    <location>
        <begin position="32"/>
        <end position="49"/>
    </location>
</feature>
<dbReference type="Pfam" id="PF00892">
    <property type="entry name" value="EamA"/>
    <property type="match status" value="1"/>
</dbReference>
<dbReference type="Proteomes" id="UP000183508">
    <property type="component" value="Unassembled WGS sequence"/>
</dbReference>
<keyword evidence="4" id="KW-0472">Membrane</keyword>
<dbReference type="AlphaFoldDB" id="A0A1I7LBI2"/>
<proteinExistence type="inferred from homology"/>
<dbReference type="GO" id="GO:0016020">
    <property type="term" value="C:membrane"/>
    <property type="evidence" value="ECO:0007669"/>
    <property type="project" value="InterPro"/>
</dbReference>